<dbReference type="Proteomes" id="UP000236893">
    <property type="component" value="Unassembled WGS sequence"/>
</dbReference>
<evidence type="ECO:0000313" key="2">
    <source>
        <dbReference type="Proteomes" id="UP000236893"/>
    </source>
</evidence>
<dbReference type="RefSeq" id="WP_103790798.1">
    <property type="nucleotide sequence ID" value="NZ_PQVF01000028.1"/>
</dbReference>
<name>A0A2S4ZW96_9SPHI</name>
<organism evidence="1 2">
    <name type="scientific">Solitalea longa</name>
    <dbReference type="NCBI Taxonomy" id="2079460"/>
    <lineage>
        <taxon>Bacteria</taxon>
        <taxon>Pseudomonadati</taxon>
        <taxon>Bacteroidota</taxon>
        <taxon>Sphingobacteriia</taxon>
        <taxon>Sphingobacteriales</taxon>
        <taxon>Sphingobacteriaceae</taxon>
        <taxon>Solitalea</taxon>
    </lineage>
</organism>
<accession>A0A2S4ZW96</accession>
<proteinExistence type="predicted"/>
<sequence>MQVIHDILIKLNDFPELTYEFEKNDFLTVRSMTTARKLSIAFWEKEHTLFFEEWHWHFENNDKENQELINTIDDIITNRTRLKIFKRGEKAIAWELELPVDIENNNRPMTTGLFGFKFWGKREVEYEVVRFT</sequence>
<gene>
    <name evidence="1" type="ORF">C3K47_19275</name>
</gene>
<keyword evidence="2" id="KW-1185">Reference proteome</keyword>
<comment type="caution">
    <text evidence="1">The sequence shown here is derived from an EMBL/GenBank/DDBJ whole genome shotgun (WGS) entry which is preliminary data.</text>
</comment>
<evidence type="ECO:0000313" key="1">
    <source>
        <dbReference type="EMBL" id="POY34631.1"/>
    </source>
</evidence>
<dbReference type="AlphaFoldDB" id="A0A2S4ZW96"/>
<dbReference type="EMBL" id="PQVF01000028">
    <property type="protein sequence ID" value="POY34631.1"/>
    <property type="molecule type" value="Genomic_DNA"/>
</dbReference>
<reference evidence="1 2" key="1">
    <citation type="submission" date="2018-01" db="EMBL/GenBank/DDBJ databases">
        <authorList>
            <person name="Gaut B.S."/>
            <person name="Morton B.R."/>
            <person name="Clegg M.T."/>
            <person name="Duvall M.R."/>
        </authorList>
    </citation>
    <scope>NUCLEOTIDE SEQUENCE [LARGE SCALE GENOMIC DNA]</scope>
    <source>
        <strain evidence="1 2">HR-AV</strain>
    </source>
</reference>
<dbReference type="OrthoDB" id="1356127at2"/>
<protein>
    <submittedName>
        <fullName evidence="1">Uncharacterized protein</fullName>
    </submittedName>
</protein>